<dbReference type="AlphaFoldDB" id="A0A1M5AC71"/>
<evidence type="ECO:0000256" key="2">
    <source>
        <dbReference type="ARBA" id="ARBA00022475"/>
    </source>
</evidence>
<dbReference type="GO" id="GO:0005886">
    <property type="term" value="C:plasma membrane"/>
    <property type="evidence" value="ECO:0007669"/>
    <property type="project" value="UniProtKB-SubCell"/>
</dbReference>
<reference evidence="9 10" key="1">
    <citation type="submission" date="2016-11" db="EMBL/GenBank/DDBJ databases">
        <authorList>
            <person name="Jaros S."/>
            <person name="Januszkiewicz K."/>
            <person name="Wedrychowicz H."/>
        </authorList>
    </citation>
    <scope>NUCLEOTIDE SEQUENCE [LARGE SCALE GENOMIC DNA]</scope>
    <source>
        <strain evidence="9 10">DSM 19436</strain>
    </source>
</reference>
<dbReference type="STRING" id="1122133.SAMN02745157_2074"/>
<evidence type="ECO:0000256" key="8">
    <source>
        <dbReference type="SAM" id="Phobius"/>
    </source>
</evidence>
<gene>
    <name evidence="9" type="ORF">SAMN02745157_2074</name>
</gene>
<dbReference type="EMBL" id="FQUP01000001">
    <property type="protein sequence ID" value="SHF27492.1"/>
    <property type="molecule type" value="Genomic_DNA"/>
</dbReference>
<feature type="transmembrane region" description="Helical" evidence="8">
    <location>
        <begin position="347"/>
        <end position="368"/>
    </location>
</feature>
<feature type="transmembrane region" description="Helical" evidence="8">
    <location>
        <begin position="321"/>
        <end position="341"/>
    </location>
</feature>
<evidence type="ECO:0000256" key="1">
    <source>
        <dbReference type="ARBA" id="ARBA00004651"/>
    </source>
</evidence>
<dbReference type="GO" id="GO:0016758">
    <property type="term" value="F:hexosyltransferase activity"/>
    <property type="evidence" value="ECO:0007669"/>
    <property type="project" value="InterPro"/>
</dbReference>
<comment type="subcellular location">
    <subcellularLocation>
        <location evidence="1">Cell membrane</location>
        <topology evidence="1">Multi-pass membrane protein</topology>
    </subcellularLocation>
</comment>
<keyword evidence="10" id="KW-1185">Reference proteome</keyword>
<feature type="transmembrane region" description="Helical" evidence="8">
    <location>
        <begin position="180"/>
        <end position="202"/>
    </location>
</feature>
<proteinExistence type="inferred from homology"/>
<keyword evidence="3" id="KW-0808">Transferase</keyword>
<evidence type="ECO:0000256" key="6">
    <source>
        <dbReference type="ARBA" id="ARBA00023136"/>
    </source>
</evidence>
<feature type="transmembrane region" description="Helical" evidence="8">
    <location>
        <begin position="23"/>
        <end position="48"/>
    </location>
</feature>
<evidence type="ECO:0000256" key="4">
    <source>
        <dbReference type="ARBA" id="ARBA00022692"/>
    </source>
</evidence>
<feature type="transmembrane region" description="Helical" evidence="8">
    <location>
        <begin position="297"/>
        <end position="314"/>
    </location>
</feature>
<name>A0A1M5AC71_9HYPH</name>
<dbReference type="RefSeq" id="WP_175561788.1">
    <property type="nucleotide sequence ID" value="NZ_FQUP01000001.1"/>
</dbReference>
<sequence length="405" mass="43625">MTTSVTAAGSRRYPAPADAPARWVLTIGAVGLVLYALFNLVIFVLVYLNPEARSVVPVYRIGSLGWWAGQDIFGEGTAGFIYLPSFAVLYTPFALLGPQFGDIAWRAVSAALLAYGIAEVFRVVLPRFDTKTRWLIVGTALLIALPGAANSLRNGQATNILYGLMLLATVHVIERRWWSGAILLGLAFALKPLAIVYILLVAALQPKIIPKLIVALVVLMALPLVNPDPARAFELYRLGIHKVLMSGAPEAGRWSDITGLLGRFGIVAPEGLLTVARVITAGLTLALGFVALRRNGLVRGMINLYALSVVYLMLMSPRTEAQTYLMLSATLAIGSVIGWHVDGERKVPTLFIVIAVALAAGGLGTAMLRATDLWWDPLLCLVYLPFLVRDCLTVRPGEPSADVGR</sequence>
<evidence type="ECO:0000256" key="7">
    <source>
        <dbReference type="ARBA" id="ARBA00024033"/>
    </source>
</evidence>
<dbReference type="InterPro" id="IPR018584">
    <property type="entry name" value="GT87"/>
</dbReference>
<evidence type="ECO:0000313" key="10">
    <source>
        <dbReference type="Proteomes" id="UP000184485"/>
    </source>
</evidence>
<evidence type="ECO:0000313" key="9">
    <source>
        <dbReference type="EMBL" id="SHF27492.1"/>
    </source>
</evidence>
<evidence type="ECO:0000256" key="3">
    <source>
        <dbReference type="ARBA" id="ARBA00022679"/>
    </source>
</evidence>
<feature type="transmembrane region" description="Helical" evidence="8">
    <location>
        <begin position="103"/>
        <end position="125"/>
    </location>
</feature>
<evidence type="ECO:0008006" key="11">
    <source>
        <dbReference type="Google" id="ProtNLM"/>
    </source>
</evidence>
<keyword evidence="5 8" id="KW-1133">Transmembrane helix</keyword>
<evidence type="ECO:0000256" key="5">
    <source>
        <dbReference type="ARBA" id="ARBA00022989"/>
    </source>
</evidence>
<feature type="transmembrane region" description="Helical" evidence="8">
    <location>
        <begin position="208"/>
        <end position="225"/>
    </location>
</feature>
<keyword evidence="2" id="KW-1003">Cell membrane</keyword>
<comment type="similarity">
    <text evidence="7">Belongs to the glycosyltransferase 87 family.</text>
</comment>
<keyword evidence="6 8" id="KW-0472">Membrane</keyword>
<organism evidence="9 10">
    <name type="scientific">Kaistia soli DSM 19436</name>
    <dbReference type="NCBI Taxonomy" id="1122133"/>
    <lineage>
        <taxon>Bacteria</taxon>
        <taxon>Pseudomonadati</taxon>
        <taxon>Pseudomonadota</taxon>
        <taxon>Alphaproteobacteria</taxon>
        <taxon>Hyphomicrobiales</taxon>
        <taxon>Kaistiaceae</taxon>
        <taxon>Kaistia</taxon>
    </lineage>
</organism>
<keyword evidence="4 8" id="KW-0812">Transmembrane</keyword>
<dbReference type="Pfam" id="PF09594">
    <property type="entry name" value="GT87"/>
    <property type="match status" value="1"/>
</dbReference>
<protein>
    <recommendedName>
        <fullName evidence="11">DUF2029 domain-containing protein</fullName>
    </recommendedName>
</protein>
<dbReference type="Proteomes" id="UP000184485">
    <property type="component" value="Unassembled WGS sequence"/>
</dbReference>
<accession>A0A1M5AC71</accession>
<feature type="transmembrane region" description="Helical" evidence="8">
    <location>
        <begin position="271"/>
        <end position="291"/>
    </location>
</feature>
<feature type="transmembrane region" description="Helical" evidence="8">
    <location>
        <begin position="132"/>
        <end position="149"/>
    </location>
</feature>